<dbReference type="GO" id="GO:0015074">
    <property type="term" value="P:DNA integration"/>
    <property type="evidence" value="ECO:0007669"/>
    <property type="project" value="UniProtKB-KW"/>
</dbReference>
<dbReference type="AlphaFoldDB" id="A0A0P9QQY4"/>
<dbReference type="RefSeq" id="WP_057430548.1">
    <property type="nucleotide sequence ID" value="NZ_LIIH01000121.1"/>
</dbReference>
<evidence type="ECO:0000259" key="6">
    <source>
        <dbReference type="PROSITE" id="PS51898"/>
    </source>
</evidence>
<feature type="compositionally biased region" description="Basic and acidic residues" evidence="5">
    <location>
        <begin position="1"/>
        <end position="10"/>
    </location>
</feature>
<keyword evidence="2 4" id="KW-0238">DNA-binding</keyword>
<name>A0A0P9QQY4_PSESX</name>
<dbReference type="InterPro" id="IPR044068">
    <property type="entry name" value="CB"/>
</dbReference>
<dbReference type="GO" id="GO:0003677">
    <property type="term" value="F:DNA binding"/>
    <property type="evidence" value="ECO:0007669"/>
    <property type="project" value="UniProtKB-UniRule"/>
</dbReference>
<dbReference type="Gene3D" id="1.10.150.130">
    <property type="match status" value="1"/>
</dbReference>
<dbReference type="InterPro" id="IPR057084">
    <property type="entry name" value="Int_N"/>
</dbReference>
<dbReference type="Gene3D" id="3.30.160.60">
    <property type="entry name" value="Classic Zinc Finger"/>
    <property type="match status" value="1"/>
</dbReference>
<evidence type="ECO:0000256" key="1">
    <source>
        <dbReference type="ARBA" id="ARBA00022908"/>
    </source>
</evidence>
<evidence type="ECO:0000256" key="5">
    <source>
        <dbReference type="SAM" id="MobiDB-lite"/>
    </source>
</evidence>
<sequence>MRPRNTENRDLPPGMVRRKRPRKNGTVWVGYYYRDANGKELPLGGDLDKARLKWAELEAKAKPDDLKIMKGIFDRYERDIIPKKAARTQKDNKAELKHLRKGFESAPIDAITPSMVAQYRDARTAKTRANREIALLSHVYNMAREWGFTDRENPCAGVRKNKEKVRDYYANDMVWAAVYGQAPQELKDAMDLAYLTGQRPADVIAMNRGDIEGDYLNVQQGKTGKRLRIQMQKSGVPNSLGLLIGAIMLRNAKHVSNHFILSRTGMRVSQQMLRNRWDEAREAARVSAVADGRADDAEKIRQFQFKDIRPKAASEISDIADASLLLGHSKQEITKRVYRRIGAVAQPSK</sequence>
<gene>
    <name evidence="8" type="ORF">ALO79_04687</name>
</gene>
<keyword evidence="1" id="KW-0229">DNA integration</keyword>
<feature type="region of interest" description="Disordered" evidence="5">
    <location>
        <begin position="1"/>
        <end position="20"/>
    </location>
</feature>
<dbReference type="PROSITE" id="PS51898">
    <property type="entry name" value="TYR_RECOMBINASE"/>
    <property type="match status" value="1"/>
</dbReference>
<accession>A0A0P9QQY4</accession>
<comment type="caution">
    <text evidence="8">The sequence shown here is derived from an EMBL/GenBank/DDBJ whole genome shotgun (WGS) entry which is preliminary data.</text>
</comment>
<evidence type="ECO:0000256" key="4">
    <source>
        <dbReference type="PROSITE-ProRule" id="PRU01248"/>
    </source>
</evidence>
<evidence type="ECO:0000259" key="7">
    <source>
        <dbReference type="PROSITE" id="PS51900"/>
    </source>
</evidence>
<dbReference type="GO" id="GO:0006310">
    <property type="term" value="P:DNA recombination"/>
    <property type="evidence" value="ECO:0007669"/>
    <property type="project" value="UniProtKB-KW"/>
</dbReference>
<dbReference type="PATRIC" id="fig|264450.4.peg.5566"/>
<dbReference type="InterPro" id="IPR011010">
    <property type="entry name" value="DNA_brk_join_enz"/>
</dbReference>
<feature type="domain" description="Core-binding (CB)" evidence="7">
    <location>
        <begin position="67"/>
        <end position="144"/>
    </location>
</feature>
<dbReference type="InterPro" id="IPR002104">
    <property type="entry name" value="Integrase_catalytic"/>
</dbReference>
<reference evidence="8 9" key="1">
    <citation type="submission" date="2015-09" db="EMBL/GenBank/DDBJ databases">
        <title>Genome announcement of multiple Pseudomonas syringae strains.</title>
        <authorList>
            <person name="Thakur S."/>
            <person name="Wang P.W."/>
            <person name="Gong Y."/>
            <person name="Weir B.S."/>
            <person name="Guttman D.S."/>
        </authorList>
    </citation>
    <scope>NUCLEOTIDE SEQUENCE [LARGE SCALE GENOMIC DNA]</scope>
    <source>
        <strain evidence="8 9">ICMP9419</strain>
    </source>
</reference>
<protein>
    <submittedName>
        <fullName evidence="8">Putative Phage integrase</fullName>
    </submittedName>
</protein>
<evidence type="ECO:0000256" key="2">
    <source>
        <dbReference type="ARBA" id="ARBA00023125"/>
    </source>
</evidence>
<evidence type="ECO:0000313" key="9">
    <source>
        <dbReference type="Proteomes" id="UP000050381"/>
    </source>
</evidence>
<proteinExistence type="predicted"/>
<dbReference type="SUPFAM" id="SSF56349">
    <property type="entry name" value="DNA breaking-rejoining enzymes"/>
    <property type="match status" value="1"/>
</dbReference>
<keyword evidence="3" id="KW-0233">DNA recombination</keyword>
<feature type="domain" description="Tyr recombinase" evidence="6">
    <location>
        <begin position="164"/>
        <end position="349"/>
    </location>
</feature>
<dbReference type="Gene3D" id="1.10.443.10">
    <property type="entry name" value="Intergrase catalytic core"/>
    <property type="match status" value="1"/>
</dbReference>
<dbReference type="InterPro" id="IPR010998">
    <property type="entry name" value="Integrase_recombinase_N"/>
</dbReference>
<dbReference type="Proteomes" id="UP000050381">
    <property type="component" value="Unassembled WGS sequence"/>
</dbReference>
<evidence type="ECO:0000313" key="8">
    <source>
        <dbReference type="EMBL" id="KPX00357.1"/>
    </source>
</evidence>
<dbReference type="EMBL" id="LJQD01000015">
    <property type="protein sequence ID" value="KPX00357.1"/>
    <property type="molecule type" value="Genomic_DNA"/>
</dbReference>
<dbReference type="InterPro" id="IPR013762">
    <property type="entry name" value="Integrase-like_cat_sf"/>
</dbReference>
<evidence type="ECO:0000256" key="3">
    <source>
        <dbReference type="ARBA" id="ARBA00023172"/>
    </source>
</evidence>
<dbReference type="Pfam" id="PF24624">
    <property type="entry name" value="Int_N"/>
    <property type="match status" value="1"/>
</dbReference>
<dbReference type="Pfam" id="PF00589">
    <property type="entry name" value="Phage_integrase"/>
    <property type="match status" value="1"/>
</dbReference>
<dbReference type="PROSITE" id="PS51900">
    <property type="entry name" value="CB"/>
    <property type="match status" value="1"/>
</dbReference>
<organism evidence="8 9">
    <name type="scientific">Pseudomonas syringae pv. castaneae</name>
    <dbReference type="NCBI Taxonomy" id="264450"/>
    <lineage>
        <taxon>Bacteria</taxon>
        <taxon>Pseudomonadati</taxon>
        <taxon>Pseudomonadota</taxon>
        <taxon>Gammaproteobacteria</taxon>
        <taxon>Pseudomonadales</taxon>
        <taxon>Pseudomonadaceae</taxon>
        <taxon>Pseudomonas</taxon>
        <taxon>Pseudomonas syringae</taxon>
    </lineage>
</organism>